<dbReference type="SUPFAM" id="SSF48264">
    <property type="entry name" value="Cytochrome P450"/>
    <property type="match status" value="1"/>
</dbReference>
<dbReference type="GO" id="GO:0004497">
    <property type="term" value="F:monooxygenase activity"/>
    <property type="evidence" value="ECO:0007669"/>
    <property type="project" value="InterPro"/>
</dbReference>
<name>A0AAV5BS98_ELECO</name>
<dbReference type="EMBL" id="BQKI01000002">
    <property type="protein sequence ID" value="GJM88550.1"/>
    <property type="molecule type" value="Genomic_DNA"/>
</dbReference>
<dbReference type="GO" id="GO:0005506">
    <property type="term" value="F:iron ion binding"/>
    <property type="evidence" value="ECO:0007669"/>
    <property type="project" value="InterPro"/>
</dbReference>
<protein>
    <submittedName>
        <fullName evidence="2">Uncharacterized protein</fullName>
    </submittedName>
</protein>
<keyword evidence="3" id="KW-1185">Reference proteome</keyword>
<feature type="compositionally biased region" description="Polar residues" evidence="1">
    <location>
        <begin position="88"/>
        <end position="97"/>
    </location>
</feature>
<dbReference type="GO" id="GO:0016705">
    <property type="term" value="F:oxidoreductase activity, acting on paired donors, with incorporation or reduction of molecular oxygen"/>
    <property type="evidence" value="ECO:0007669"/>
    <property type="project" value="InterPro"/>
</dbReference>
<evidence type="ECO:0000313" key="3">
    <source>
        <dbReference type="Proteomes" id="UP001054889"/>
    </source>
</evidence>
<dbReference type="GO" id="GO:0020037">
    <property type="term" value="F:heme binding"/>
    <property type="evidence" value="ECO:0007669"/>
    <property type="project" value="InterPro"/>
</dbReference>
<gene>
    <name evidence="2" type="primary">ga04625</name>
    <name evidence="2" type="ORF">PR202_ga04625</name>
</gene>
<comment type="caution">
    <text evidence="2">The sequence shown here is derived from an EMBL/GenBank/DDBJ whole genome shotgun (WGS) entry which is preliminary data.</text>
</comment>
<dbReference type="AlphaFoldDB" id="A0AAV5BS98"/>
<accession>A0AAV5BS98</accession>
<feature type="region of interest" description="Disordered" evidence="1">
    <location>
        <begin position="1"/>
        <end position="22"/>
    </location>
</feature>
<evidence type="ECO:0000256" key="1">
    <source>
        <dbReference type="SAM" id="MobiDB-lite"/>
    </source>
</evidence>
<organism evidence="2 3">
    <name type="scientific">Eleusine coracana subsp. coracana</name>
    <dbReference type="NCBI Taxonomy" id="191504"/>
    <lineage>
        <taxon>Eukaryota</taxon>
        <taxon>Viridiplantae</taxon>
        <taxon>Streptophyta</taxon>
        <taxon>Embryophyta</taxon>
        <taxon>Tracheophyta</taxon>
        <taxon>Spermatophyta</taxon>
        <taxon>Magnoliopsida</taxon>
        <taxon>Liliopsida</taxon>
        <taxon>Poales</taxon>
        <taxon>Poaceae</taxon>
        <taxon>PACMAD clade</taxon>
        <taxon>Chloridoideae</taxon>
        <taxon>Cynodonteae</taxon>
        <taxon>Eleusininae</taxon>
        <taxon>Eleusine</taxon>
    </lineage>
</organism>
<sequence length="106" mass="11171">MTDPTGAFDKAGSGGNNPLARQRIGEGLVGLTGEKWARHRRVIAPAFNMERIKGSGEKATARETRGRGAGRSCLLDARGTEEKAAAQTRGSSGASDSHQTRELIHG</sequence>
<dbReference type="Gene3D" id="1.10.630.10">
    <property type="entry name" value="Cytochrome P450"/>
    <property type="match status" value="1"/>
</dbReference>
<proteinExistence type="predicted"/>
<evidence type="ECO:0000313" key="2">
    <source>
        <dbReference type="EMBL" id="GJM88550.1"/>
    </source>
</evidence>
<reference evidence="2" key="1">
    <citation type="journal article" date="2018" name="DNA Res.">
        <title>Multiple hybrid de novo genome assembly of finger millet, an orphan allotetraploid crop.</title>
        <authorList>
            <person name="Hatakeyama M."/>
            <person name="Aluri S."/>
            <person name="Balachadran M.T."/>
            <person name="Sivarajan S.R."/>
            <person name="Patrignani A."/>
            <person name="Gruter S."/>
            <person name="Poveda L."/>
            <person name="Shimizu-Inatsugi R."/>
            <person name="Baeten J."/>
            <person name="Francoijs K.J."/>
            <person name="Nataraja K.N."/>
            <person name="Reddy Y.A.N."/>
            <person name="Phadnis S."/>
            <person name="Ravikumar R.L."/>
            <person name="Schlapbach R."/>
            <person name="Sreeman S.M."/>
            <person name="Shimizu K.K."/>
        </authorList>
    </citation>
    <scope>NUCLEOTIDE SEQUENCE</scope>
</reference>
<dbReference type="InterPro" id="IPR036396">
    <property type="entry name" value="Cyt_P450_sf"/>
</dbReference>
<dbReference type="Proteomes" id="UP001054889">
    <property type="component" value="Unassembled WGS sequence"/>
</dbReference>
<feature type="region of interest" description="Disordered" evidence="1">
    <location>
        <begin position="76"/>
        <end position="106"/>
    </location>
</feature>
<reference evidence="2" key="2">
    <citation type="submission" date="2021-12" db="EMBL/GenBank/DDBJ databases">
        <title>Resequencing data analysis of finger millet.</title>
        <authorList>
            <person name="Hatakeyama M."/>
            <person name="Aluri S."/>
            <person name="Balachadran M.T."/>
            <person name="Sivarajan S.R."/>
            <person name="Poveda L."/>
            <person name="Shimizu-Inatsugi R."/>
            <person name="Schlapbach R."/>
            <person name="Sreeman S.M."/>
            <person name="Shimizu K.K."/>
        </authorList>
    </citation>
    <scope>NUCLEOTIDE SEQUENCE</scope>
</reference>